<name>A0A3N0E4A2_9ACTN</name>
<dbReference type="Proteomes" id="UP000269198">
    <property type="component" value="Unassembled WGS sequence"/>
</dbReference>
<reference evidence="2 3" key="1">
    <citation type="submission" date="2018-11" db="EMBL/GenBank/DDBJ databases">
        <title>The genome draft of YIM 96095.</title>
        <authorList>
            <person name="Tang S.-K."/>
            <person name="Chunyu W.-X."/>
            <person name="Feng Y.-Z."/>
        </authorList>
    </citation>
    <scope>NUCLEOTIDE SEQUENCE [LARGE SCALE GENOMIC DNA]</scope>
    <source>
        <strain evidence="2 3">YIM 96095</strain>
    </source>
</reference>
<feature type="region of interest" description="Disordered" evidence="1">
    <location>
        <begin position="13"/>
        <end position="34"/>
    </location>
</feature>
<evidence type="ECO:0000256" key="1">
    <source>
        <dbReference type="SAM" id="MobiDB-lite"/>
    </source>
</evidence>
<gene>
    <name evidence="2" type="ORF">EFW17_18395</name>
</gene>
<evidence type="ECO:0000313" key="2">
    <source>
        <dbReference type="EMBL" id="RNL82661.1"/>
    </source>
</evidence>
<proteinExistence type="predicted"/>
<comment type="caution">
    <text evidence="2">The sequence shown here is derived from an EMBL/GenBank/DDBJ whole genome shotgun (WGS) entry which is preliminary data.</text>
</comment>
<evidence type="ECO:0000313" key="3">
    <source>
        <dbReference type="Proteomes" id="UP000269198"/>
    </source>
</evidence>
<sequence length="443" mass="49240">MLGERLGAAVIVGDNRDTTGRESDVDSGEPVDRSGVTVGLRRAAEIWSALSARPFSAEETAALLPEPDDSATLVEIARLALRSDACATGPYLHAVLDRLPSSLLRELAERAVHRLTSGPNDAAAEILAYVSVHQAESLAAHLPSLWELSPSEGFYFAEWPWRVADESEIARLWERADPDDELRRERALRCLLQTRRPDVLARLSPAEDDLHSVGYTLGGGELRRLHSASPWHLAFPADLLRRWATRNPLRAHQSSWPVASQRDPQALTSGCIDLACPRCRKRLHRLLYLPSVPPDVGVTSRARVEFVWCAECGPYTEVSYVRHDADGAPADLAMTFVVDPPERQPGLEPADEAIPATGVELVRLEQRWWWQDWAISNDRENLHRVGGEPTWIQDPDYPSCPDCADTMIAAGQVNVADLWDFEGMCYLMWCDQCAISGVVYQQT</sequence>
<accession>A0A3N0E4A2</accession>
<dbReference type="AlphaFoldDB" id="A0A3N0E4A2"/>
<dbReference type="EMBL" id="RJMB01000021">
    <property type="protein sequence ID" value="RNL82661.1"/>
    <property type="molecule type" value="Genomic_DNA"/>
</dbReference>
<protein>
    <recommendedName>
        <fullName evidence="4">DUF1963 domain-containing protein</fullName>
    </recommendedName>
</protein>
<keyword evidence="3" id="KW-1185">Reference proteome</keyword>
<evidence type="ECO:0008006" key="4">
    <source>
        <dbReference type="Google" id="ProtNLM"/>
    </source>
</evidence>
<feature type="compositionally biased region" description="Basic and acidic residues" evidence="1">
    <location>
        <begin position="14"/>
        <end position="24"/>
    </location>
</feature>
<organism evidence="2 3">
    <name type="scientific">Halostreptopolyspora alba</name>
    <dbReference type="NCBI Taxonomy" id="2487137"/>
    <lineage>
        <taxon>Bacteria</taxon>
        <taxon>Bacillati</taxon>
        <taxon>Actinomycetota</taxon>
        <taxon>Actinomycetes</taxon>
        <taxon>Streptosporangiales</taxon>
        <taxon>Nocardiopsidaceae</taxon>
        <taxon>Halostreptopolyspora</taxon>
    </lineage>
</organism>